<dbReference type="AlphaFoldDB" id="A0A941GV03"/>
<keyword evidence="1" id="KW-0472">Membrane</keyword>
<gene>
    <name evidence="2" type="ORF">DSM107014_00760</name>
</gene>
<keyword evidence="1" id="KW-1133">Transmembrane helix</keyword>
<feature type="non-terminal residue" evidence="2">
    <location>
        <position position="1"/>
    </location>
</feature>
<dbReference type="Proteomes" id="UP000767446">
    <property type="component" value="Unassembled WGS sequence"/>
</dbReference>
<protein>
    <submittedName>
        <fullName evidence="2">Uncharacterized protein</fullName>
    </submittedName>
</protein>
<accession>A0A941GV03</accession>
<dbReference type="EMBL" id="JADQBC010000003">
    <property type="protein sequence ID" value="MBR8826431.1"/>
    <property type="molecule type" value="Genomic_DNA"/>
</dbReference>
<name>A0A941GV03_9CHRO</name>
<proteinExistence type="predicted"/>
<feature type="transmembrane region" description="Helical" evidence="1">
    <location>
        <begin position="43"/>
        <end position="60"/>
    </location>
</feature>
<organism evidence="2 3">
    <name type="scientific">Gomphosphaeria aponina SAG 52.96 = DSM 107014</name>
    <dbReference type="NCBI Taxonomy" id="1521640"/>
    <lineage>
        <taxon>Bacteria</taxon>
        <taxon>Bacillati</taxon>
        <taxon>Cyanobacteriota</taxon>
        <taxon>Cyanophyceae</taxon>
        <taxon>Oscillatoriophycideae</taxon>
        <taxon>Chroococcales</taxon>
        <taxon>Gomphosphaeriaceae</taxon>
        <taxon>Gomphosphaeria</taxon>
    </lineage>
</organism>
<evidence type="ECO:0000256" key="1">
    <source>
        <dbReference type="SAM" id="Phobius"/>
    </source>
</evidence>
<evidence type="ECO:0000313" key="2">
    <source>
        <dbReference type="EMBL" id="MBR8826431.1"/>
    </source>
</evidence>
<comment type="caution">
    <text evidence="2">The sequence shown here is derived from an EMBL/GenBank/DDBJ whole genome shotgun (WGS) entry which is preliminary data.</text>
</comment>
<reference evidence="2" key="1">
    <citation type="submission" date="2021-02" db="EMBL/GenBank/DDBJ databases">
        <title>Metagenome analyses of Stigonema ocellatum DSM 106950, Chlorogloea purpurea SAG 13.99 and Gomphosphaeria aponina DSM 107014.</title>
        <authorList>
            <person name="Marter P."/>
            <person name="Huang S."/>
        </authorList>
    </citation>
    <scope>NUCLEOTIDE SEQUENCE</scope>
    <source>
        <strain evidence="2">JP213</strain>
    </source>
</reference>
<keyword evidence="1" id="KW-0812">Transmembrane</keyword>
<evidence type="ECO:0000313" key="3">
    <source>
        <dbReference type="Proteomes" id="UP000767446"/>
    </source>
</evidence>
<sequence>IKCLNRWNLELPIINNQLVIISAWIGIGKCCAQEHEQMLLKNIIFAIVISHSFCINLVTIKK</sequence>